<evidence type="ECO:0000313" key="6">
    <source>
        <dbReference type="EMBL" id="PTQ58489.1"/>
    </source>
</evidence>
<evidence type="ECO:0000259" key="5">
    <source>
        <dbReference type="PROSITE" id="PS00083"/>
    </source>
</evidence>
<dbReference type="GO" id="GO:0018578">
    <property type="term" value="F:protocatechuate 3,4-dioxygenase activity"/>
    <property type="evidence" value="ECO:0007669"/>
    <property type="project" value="InterPro"/>
</dbReference>
<gene>
    <name evidence="6" type="ORF">C8J26_3790</name>
</gene>
<comment type="similarity">
    <text evidence="1">Belongs to the intradiol ring-cleavage dioxygenase family.</text>
</comment>
<dbReference type="InterPro" id="IPR015889">
    <property type="entry name" value="Intradiol_dOase_core"/>
</dbReference>
<protein>
    <submittedName>
        <fullName evidence="6">Protocatechuate 3,4-dioxygenase alpha subunit</fullName>
    </submittedName>
</protein>
<evidence type="ECO:0000256" key="2">
    <source>
        <dbReference type="ARBA" id="ARBA00022964"/>
    </source>
</evidence>
<evidence type="ECO:0000256" key="1">
    <source>
        <dbReference type="ARBA" id="ARBA00007825"/>
    </source>
</evidence>
<dbReference type="RefSeq" id="WP_107959742.1">
    <property type="nucleotide sequence ID" value="NZ_JASPFP010000001.1"/>
</dbReference>
<feature type="region of interest" description="Disordered" evidence="4">
    <location>
        <begin position="1"/>
        <end position="24"/>
    </location>
</feature>
<evidence type="ECO:0000256" key="3">
    <source>
        <dbReference type="ARBA" id="ARBA00023002"/>
    </source>
</evidence>
<dbReference type="PANTHER" id="PTHR33711:SF9">
    <property type="entry name" value="PROTOCATECHUATE 3,4-DIOXYGENASE ALPHA CHAIN"/>
    <property type="match status" value="1"/>
</dbReference>
<dbReference type="SUPFAM" id="SSF49482">
    <property type="entry name" value="Aromatic compound dioxygenase"/>
    <property type="match status" value="1"/>
</dbReference>
<keyword evidence="2 6" id="KW-0223">Dioxygenase</keyword>
<dbReference type="NCBIfam" id="TIGR02423">
    <property type="entry name" value="protocat_alph"/>
    <property type="match status" value="1"/>
</dbReference>
<keyword evidence="3" id="KW-0560">Oxidoreductase</keyword>
<dbReference type="Proteomes" id="UP000244189">
    <property type="component" value="Unassembled WGS sequence"/>
</dbReference>
<dbReference type="GO" id="GO:0008199">
    <property type="term" value="F:ferric iron binding"/>
    <property type="evidence" value="ECO:0007669"/>
    <property type="project" value="InterPro"/>
</dbReference>
<dbReference type="EMBL" id="QAOG01000008">
    <property type="protein sequence ID" value="PTQ58489.1"/>
    <property type="molecule type" value="Genomic_DNA"/>
</dbReference>
<evidence type="ECO:0000256" key="4">
    <source>
        <dbReference type="SAM" id="MobiDB-lite"/>
    </source>
</evidence>
<dbReference type="Gene3D" id="2.60.130.10">
    <property type="entry name" value="Aromatic compound dioxygenase"/>
    <property type="match status" value="1"/>
</dbReference>
<dbReference type="InterPro" id="IPR000627">
    <property type="entry name" value="Intradiol_dOase_C"/>
</dbReference>
<dbReference type="Pfam" id="PF00775">
    <property type="entry name" value="Dioxygenase_C"/>
    <property type="match status" value="1"/>
</dbReference>
<sequence length="233" mass="25505">MTTEIAVEDRESAPRLDNQDPSIFGQTPWQTVGPFFHYGLPWKGGADLVGTSDMGARPDLFADEHYVLNRSSSTGTPDGVVIELAGQVFDAKGVPILDAMIEIWQANAAGRYASVDDARDDAPLDPHFIGFGRASVDADGVYRFRTIRPGRVPGPGNTLQAPHLAVSVFGRGILKRLATRLYFDGGDGNDVDPVLCAVPEARRHTLIARQQADGRWWFDIHLQGDRETVFFAL</sequence>
<keyword evidence="7" id="KW-1185">Reference proteome</keyword>
<feature type="domain" description="Intradiol ring-cleavage dioxygenases" evidence="5">
    <location>
        <begin position="84"/>
        <end position="112"/>
    </location>
</feature>
<dbReference type="PANTHER" id="PTHR33711">
    <property type="entry name" value="DIOXYGENASE, PUTATIVE (AFU_ORTHOLOGUE AFUA_2G02910)-RELATED"/>
    <property type="match status" value="1"/>
</dbReference>
<accession>A0A2T5GGM5</accession>
<dbReference type="InterPro" id="IPR050770">
    <property type="entry name" value="Intradiol_RC_Dioxygenase"/>
</dbReference>
<name>A0A2T5GGM5_9SPHN</name>
<feature type="compositionally biased region" description="Basic and acidic residues" evidence="4">
    <location>
        <begin position="7"/>
        <end position="18"/>
    </location>
</feature>
<evidence type="ECO:0000313" key="7">
    <source>
        <dbReference type="Proteomes" id="UP000244189"/>
    </source>
</evidence>
<organism evidence="6 7">
    <name type="scientific">Sphingomonas aurantiaca</name>
    <dbReference type="NCBI Taxonomy" id="185949"/>
    <lineage>
        <taxon>Bacteria</taxon>
        <taxon>Pseudomonadati</taxon>
        <taxon>Pseudomonadota</taxon>
        <taxon>Alphaproteobacteria</taxon>
        <taxon>Sphingomonadales</taxon>
        <taxon>Sphingomonadaceae</taxon>
        <taxon>Sphingomonas</taxon>
    </lineage>
</organism>
<dbReference type="CDD" id="cd03463">
    <property type="entry name" value="3_4-PCD_alpha"/>
    <property type="match status" value="1"/>
</dbReference>
<comment type="caution">
    <text evidence="6">The sequence shown here is derived from an EMBL/GenBank/DDBJ whole genome shotgun (WGS) entry which is preliminary data.</text>
</comment>
<reference evidence="6 7" key="1">
    <citation type="submission" date="2018-04" db="EMBL/GenBank/DDBJ databases">
        <title>Genomic Encyclopedia of Type Strains, Phase III (KMG-III): the genomes of soil and plant-associated and newly described type strains.</title>
        <authorList>
            <person name="Whitman W."/>
        </authorList>
    </citation>
    <scope>NUCLEOTIDE SEQUENCE [LARGE SCALE GENOMIC DNA]</scope>
    <source>
        <strain evidence="6 7">MA101b</strain>
    </source>
</reference>
<dbReference type="InterPro" id="IPR012786">
    <property type="entry name" value="Protocat_dOase_a"/>
</dbReference>
<dbReference type="AlphaFoldDB" id="A0A2T5GGM5"/>
<proteinExistence type="inferred from homology"/>
<dbReference type="PROSITE" id="PS00083">
    <property type="entry name" value="INTRADIOL_DIOXYGENAS"/>
    <property type="match status" value="1"/>
</dbReference>